<name>A0A1H5TE45_9HYPH</name>
<dbReference type="InterPro" id="IPR009642">
    <property type="entry name" value="DUF1236"/>
</dbReference>
<dbReference type="Proteomes" id="UP000236743">
    <property type="component" value="Unassembled WGS sequence"/>
</dbReference>
<proteinExistence type="predicted"/>
<organism evidence="2 3">
    <name type="scientific">Bosea lathyri</name>
    <dbReference type="NCBI Taxonomy" id="1036778"/>
    <lineage>
        <taxon>Bacteria</taxon>
        <taxon>Pseudomonadati</taxon>
        <taxon>Pseudomonadota</taxon>
        <taxon>Alphaproteobacteria</taxon>
        <taxon>Hyphomicrobiales</taxon>
        <taxon>Boseaceae</taxon>
        <taxon>Bosea</taxon>
    </lineage>
</organism>
<dbReference type="OrthoDB" id="102964at2"/>
<sequence length="133" mass="14570">MMKRILLAAVLTALPVTAFAQTAGPLIRDPTGGVTRDPALVGTEMFYPTLTRDPAGGTMISDEQGFRTYVMGQRVHSYQYGQPVQVGTVLPARGVVYRAVPAQYGAQGYRYTVVNDEPVIIEPRTRRVVEIID</sequence>
<evidence type="ECO:0000313" key="3">
    <source>
        <dbReference type="Proteomes" id="UP000236743"/>
    </source>
</evidence>
<feature type="chain" id="PRO_5009284930" description="DUF1236 domain-containing protein" evidence="1">
    <location>
        <begin position="21"/>
        <end position="133"/>
    </location>
</feature>
<dbReference type="RefSeq" id="WP_103870971.1">
    <property type="nucleotide sequence ID" value="NZ_FNUY01000001.1"/>
</dbReference>
<dbReference type="Pfam" id="PF06823">
    <property type="entry name" value="DUF1236"/>
    <property type="match status" value="1"/>
</dbReference>
<evidence type="ECO:0000313" key="2">
    <source>
        <dbReference type="EMBL" id="SEF61069.1"/>
    </source>
</evidence>
<accession>A0A1H5TE45</accession>
<feature type="signal peptide" evidence="1">
    <location>
        <begin position="1"/>
        <end position="20"/>
    </location>
</feature>
<gene>
    <name evidence="2" type="ORF">SAMN04488115_101624</name>
</gene>
<evidence type="ECO:0008006" key="4">
    <source>
        <dbReference type="Google" id="ProtNLM"/>
    </source>
</evidence>
<dbReference type="AlphaFoldDB" id="A0A1H5TE45"/>
<keyword evidence="3" id="KW-1185">Reference proteome</keyword>
<dbReference type="EMBL" id="FNUY01000001">
    <property type="protein sequence ID" value="SEF61069.1"/>
    <property type="molecule type" value="Genomic_DNA"/>
</dbReference>
<keyword evidence="1" id="KW-0732">Signal</keyword>
<reference evidence="2 3" key="1">
    <citation type="submission" date="2016-10" db="EMBL/GenBank/DDBJ databases">
        <authorList>
            <person name="de Groot N.N."/>
        </authorList>
    </citation>
    <scope>NUCLEOTIDE SEQUENCE [LARGE SCALE GENOMIC DNA]</scope>
    <source>
        <strain evidence="2 3">DSM 26656</strain>
    </source>
</reference>
<protein>
    <recommendedName>
        <fullName evidence="4">DUF1236 domain-containing protein</fullName>
    </recommendedName>
</protein>
<evidence type="ECO:0000256" key="1">
    <source>
        <dbReference type="SAM" id="SignalP"/>
    </source>
</evidence>